<protein>
    <submittedName>
        <fullName evidence="1">Uncharacterized protein</fullName>
    </submittedName>
</protein>
<sequence length="75" mass="7817">MLRPSSVLPALRLLELLSAITALGERTEPADLGNLYDPLAAKQAADVVGFLVGTTGLDAGFRARARSLLLGEPVS</sequence>
<comment type="caution">
    <text evidence="1">The sequence shown here is derived from an EMBL/GenBank/DDBJ whole genome shotgun (WGS) entry which is preliminary data.</text>
</comment>
<dbReference type="AlphaFoldDB" id="A0A318NX85"/>
<dbReference type="EMBL" id="PYBV01000032">
    <property type="protein sequence ID" value="PYC66590.1"/>
    <property type="molecule type" value="Genomic_DNA"/>
</dbReference>
<evidence type="ECO:0000313" key="2">
    <source>
        <dbReference type="Proteomes" id="UP000248333"/>
    </source>
</evidence>
<proteinExistence type="predicted"/>
<accession>A0A318NX85</accession>
<gene>
    <name evidence="1" type="ORF">C7C45_24135</name>
</gene>
<keyword evidence="2" id="KW-1185">Reference proteome</keyword>
<reference evidence="1 2" key="1">
    <citation type="submission" date="2018-03" db="EMBL/GenBank/DDBJ databases">
        <title>Bioinformatic expansion and discovery of thiopeptide antibiotics.</title>
        <authorList>
            <person name="Schwalen C.J."/>
            <person name="Hudson G.A."/>
            <person name="Mitchell D.A."/>
        </authorList>
    </citation>
    <scope>NUCLEOTIDE SEQUENCE [LARGE SCALE GENOMIC DNA]</scope>
    <source>
        <strain evidence="1 2">NRRL 8041</strain>
    </source>
</reference>
<evidence type="ECO:0000313" key="1">
    <source>
        <dbReference type="EMBL" id="PYC66590.1"/>
    </source>
</evidence>
<name>A0A318NX85_9ACTN</name>
<dbReference type="Proteomes" id="UP000248333">
    <property type="component" value="Unassembled WGS sequence"/>
</dbReference>
<organism evidence="1 2">
    <name type="scientific">Micromonospora arborensis</name>
    <dbReference type="NCBI Taxonomy" id="2116518"/>
    <lineage>
        <taxon>Bacteria</taxon>
        <taxon>Bacillati</taxon>
        <taxon>Actinomycetota</taxon>
        <taxon>Actinomycetes</taxon>
        <taxon>Micromonosporales</taxon>
        <taxon>Micromonosporaceae</taxon>
        <taxon>Micromonospora</taxon>
    </lineage>
</organism>